<dbReference type="GO" id="GO:0016301">
    <property type="term" value="F:kinase activity"/>
    <property type="evidence" value="ECO:0007669"/>
    <property type="project" value="UniProtKB-KW"/>
</dbReference>
<dbReference type="InterPro" id="IPR013656">
    <property type="entry name" value="PAS_4"/>
</dbReference>
<evidence type="ECO:0000313" key="9">
    <source>
        <dbReference type="Proteomes" id="UP000515277"/>
    </source>
</evidence>
<organism evidence="8 9">
    <name type="scientific">Pseudomonas protegens</name>
    <dbReference type="NCBI Taxonomy" id="380021"/>
    <lineage>
        <taxon>Bacteria</taxon>
        <taxon>Pseudomonadati</taxon>
        <taxon>Pseudomonadota</taxon>
        <taxon>Gammaproteobacteria</taxon>
        <taxon>Pseudomonadales</taxon>
        <taxon>Pseudomonadaceae</taxon>
        <taxon>Pseudomonas</taxon>
    </lineage>
</organism>
<dbReference type="GO" id="GO:0005737">
    <property type="term" value="C:cytoplasm"/>
    <property type="evidence" value="ECO:0007669"/>
    <property type="project" value="UniProtKB-SubCell"/>
</dbReference>
<dbReference type="SMART" id="SM00342">
    <property type="entry name" value="HTH_ARAC"/>
    <property type="match status" value="1"/>
</dbReference>
<evidence type="ECO:0000256" key="2">
    <source>
        <dbReference type="ARBA" id="ARBA00022777"/>
    </source>
</evidence>
<dbReference type="GO" id="GO:0043565">
    <property type="term" value="F:sequence-specific DNA binding"/>
    <property type="evidence" value="ECO:0007669"/>
    <property type="project" value="InterPro"/>
</dbReference>
<evidence type="ECO:0000256" key="6">
    <source>
        <dbReference type="ARBA" id="ARBA00037345"/>
    </source>
</evidence>
<feature type="domain" description="HTH araC/xylS-type" evidence="7">
    <location>
        <begin position="158"/>
        <end position="255"/>
    </location>
</feature>
<dbReference type="PANTHER" id="PTHR46796:SF13">
    <property type="entry name" value="HTH-TYPE TRANSCRIPTIONAL ACTIVATOR RHAS"/>
    <property type="match status" value="1"/>
</dbReference>
<dbReference type="RefSeq" id="WP_179597709.1">
    <property type="nucleotide sequence ID" value="NZ_CP060201.1"/>
</dbReference>
<evidence type="ECO:0000256" key="4">
    <source>
        <dbReference type="ARBA" id="ARBA00023125"/>
    </source>
</evidence>
<dbReference type="Gene3D" id="1.10.10.60">
    <property type="entry name" value="Homeodomain-like"/>
    <property type="match status" value="1"/>
</dbReference>
<evidence type="ECO:0000256" key="1">
    <source>
        <dbReference type="ARBA" id="ARBA00004496"/>
    </source>
</evidence>
<dbReference type="EMBL" id="CP060201">
    <property type="protein sequence ID" value="QNH79028.1"/>
    <property type="molecule type" value="Genomic_DNA"/>
</dbReference>
<dbReference type="InterPro" id="IPR020449">
    <property type="entry name" value="Tscrpt_reg_AraC-type_HTH"/>
</dbReference>
<dbReference type="InterPro" id="IPR018062">
    <property type="entry name" value="HTH_AraC-typ_CS"/>
</dbReference>
<dbReference type="PROSITE" id="PS01124">
    <property type="entry name" value="HTH_ARAC_FAMILY_2"/>
    <property type="match status" value="1"/>
</dbReference>
<dbReference type="PANTHER" id="PTHR46796">
    <property type="entry name" value="HTH-TYPE TRANSCRIPTIONAL ACTIVATOR RHAS-RELATED"/>
    <property type="match status" value="1"/>
</dbReference>
<dbReference type="PRINTS" id="PR00032">
    <property type="entry name" value="HTHARAC"/>
</dbReference>
<dbReference type="Proteomes" id="UP000515277">
    <property type="component" value="Chromosome"/>
</dbReference>
<keyword evidence="3" id="KW-0805">Transcription regulation</keyword>
<dbReference type="SUPFAM" id="SSF46689">
    <property type="entry name" value="Homeodomain-like"/>
    <property type="match status" value="1"/>
</dbReference>
<accession>A0A7G8YTN1</accession>
<dbReference type="PROSITE" id="PS00041">
    <property type="entry name" value="HTH_ARAC_FAMILY_1"/>
    <property type="match status" value="1"/>
</dbReference>
<dbReference type="Pfam" id="PF12833">
    <property type="entry name" value="HTH_18"/>
    <property type="match status" value="1"/>
</dbReference>
<evidence type="ECO:0000259" key="7">
    <source>
        <dbReference type="PROSITE" id="PS01124"/>
    </source>
</evidence>
<dbReference type="GO" id="GO:0003700">
    <property type="term" value="F:DNA-binding transcription factor activity"/>
    <property type="evidence" value="ECO:0007669"/>
    <property type="project" value="InterPro"/>
</dbReference>
<gene>
    <name evidence="8" type="ORF">GGI48_07640</name>
</gene>
<evidence type="ECO:0000256" key="3">
    <source>
        <dbReference type="ARBA" id="ARBA00023015"/>
    </source>
</evidence>
<dbReference type="InterPro" id="IPR050204">
    <property type="entry name" value="AraC_XylS_family_regulators"/>
</dbReference>
<evidence type="ECO:0000256" key="5">
    <source>
        <dbReference type="ARBA" id="ARBA00023163"/>
    </source>
</evidence>
<comment type="subcellular location">
    <subcellularLocation>
        <location evidence="1">Cytoplasm</location>
    </subcellularLocation>
</comment>
<dbReference type="InterPro" id="IPR035965">
    <property type="entry name" value="PAS-like_dom_sf"/>
</dbReference>
<keyword evidence="5" id="KW-0804">Transcription</keyword>
<protein>
    <submittedName>
        <fullName evidence="8">AraC family transcriptional regulator</fullName>
    </submittedName>
</protein>
<dbReference type="Gene3D" id="3.30.450.20">
    <property type="entry name" value="PAS domain"/>
    <property type="match status" value="1"/>
</dbReference>
<name>A0A7G8YTN1_9PSED</name>
<reference evidence="9" key="1">
    <citation type="journal article" date="2020" name="Microbiol. Resour. Announc.">
        <title>Complete genome sequences of four natural Pseudomonas isolates that catabolize a wide range of aromatic compounds relevant to lignin valorization.</title>
        <authorList>
            <person name="Hatmaker E.A."/>
            <person name="Presley G."/>
            <person name="Cannon O."/>
            <person name="Guss A.M."/>
            <person name="Elkins J.G."/>
        </authorList>
    </citation>
    <scope>NUCLEOTIDE SEQUENCE [LARGE SCALE GENOMIC DNA]</scope>
    <source>
        <strain evidence="9">H1F5C</strain>
    </source>
</reference>
<dbReference type="AlphaFoldDB" id="A0A7G8YTN1"/>
<dbReference type="GO" id="GO:0009893">
    <property type="term" value="P:positive regulation of metabolic process"/>
    <property type="evidence" value="ECO:0007669"/>
    <property type="project" value="UniProtKB-ARBA"/>
</dbReference>
<keyword evidence="2" id="KW-0418">Kinase</keyword>
<keyword evidence="2" id="KW-0808">Transferase</keyword>
<comment type="function">
    <text evidence="6">Regulatory protein of the TOL plasmid xyl operons. XylS activates the xylXYZLTEGFJQKIH operon required for the degradation of toluene, m-xylene and p-xylene.</text>
</comment>
<keyword evidence="4" id="KW-0238">DNA-binding</keyword>
<dbReference type="InterPro" id="IPR009057">
    <property type="entry name" value="Homeodomain-like_sf"/>
</dbReference>
<sequence length="272" mass="30265">MIDSAQLHHLPRAIAAKSPGDIDSLLANMAPLAPLLDCIPSAVFFIKDLQARYLIANLTLAQRCGFKSIRPLLGKTSAEVFPAVLGPVYTEQDQRVLQQGVTIKGQLELHLYGSREPGWCLTHKLPLYDRDARIIGMAGISLDLQAAHDTHPAYARLAAVDRHIREHCSEAIRLQDLTRIAKLSAAQLERYCKRIFHLTPRQMIHKARLEQASQLLLTQEPITEVALQCGYTDHSAFSRQFKALTGLSPRQFRQNAAAPLTPDRKCGSRTGH</sequence>
<evidence type="ECO:0000313" key="8">
    <source>
        <dbReference type="EMBL" id="QNH79028.1"/>
    </source>
</evidence>
<dbReference type="InterPro" id="IPR018060">
    <property type="entry name" value="HTH_AraC"/>
</dbReference>
<dbReference type="SUPFAM" id="SSF55785">
    <property type="entry name" value="PYP-like sensor domain (PAS domain)"/>
    <property type="match status" value="1"/>
</dbReference>
<dbReference type="Pfam" id="PF08448">
    <property type="entry name" value="PAS_4"/>
    <property type="match status" value="1"/>
</dbReference>
<proteinExistence type="predicted"/>